<dbReference type="RefSeq" id="WP_144987923.1">
    <property type="nucleotide sequence ID" value="NZ_VNJK01000001.1"/>
</dbReference>
<feature type="compositionally biased region" description="Basic and acidic residues" evidence="1">
    <location>
        <begin position="191"/>
        <end position="208"/>
    </location>
</feature>
<sequence length="208" mass="23529">MRQNRKIRPQMGLLLLFIGMVTLLAACGGENYVPHIIKEETDVCVVCKMAVKDDQYATQIVTKDGQSLKFDDLGCMHTWKKENGTDTIGAEFVRDYHSKQWITYDKAYYVYDASLKTPMAYGVVSFEKENDANTFIKKQGMGKLMTAADLANHSWAVNRDMMKEMGEHGHSHSQDGHKKEPTAEIPNQQEGHPHTDEKNHETTGGHHS</sequence>
<dbReference type="PANTHER" id="PTHR41247:SF1">
    <property type="entry name" value="HTH-TYPE TRANSCRIPTIONAL REPRESSOR YCNK"/>
    <property type="match status" value="1"/>
</dbReference>
<dbReference type="InterPro" id="IPR008719">
    <property type="entry name" value="N2O_reductase_NosL"/>
</dbReference>
<keyword evidence="3" id="KW-1185">Reference proteome</keyword>
<dbReference type="EMBL" id="VNJK01000001">
    <property type="protein sequence ID" value="TVX92446.1"/>
    <property type="molecule type" value="Genomic_DNA"/>
</dbReference>
<reference evidence="2 3" key="1">
    <citation type="submission" date="2019-07" db="EMBL/GenBank/DDBJ databases">
        <authorList>
            <person name="Kim J."/>
        </authorList>
    </citation>
    <scope>NUCLEOTIDE SEQUENCE [LARGE SCALE GENOMIC DNA]</scope>
    <source>
        <strain evidence="2 3">N4</strain>
    </source>
</reference>
<evidence type="ECO:0000313" key="2">
    <source>
        <dbReference type="EMBL" id="TVX92446.1"/>
    </source>
</evidence>
<evidence type="ECO:0000313" key="3">
    <source>
        <dbReference type="Proteomes" id="UP000318102"/>
    </source>
</evidence>
<feature type="compositionally biased region" description="Basic and acidic residues" evidence="1">
    <location>
        <begin position="166"/>
        <end position="182"/>
    </location>
</feature>
<dbReference type="PANTHER" id="PTHR41247">
    <property type="entry name" value="HTH-TYPE TRANSCRIPTIONAL REPRESSOR YCNK"/>
    <property type="match status" value="1"/>
</dbReference>
<organism evidence="2 3">
    <name type="scientific">Paenibacillus agilis</name>
    <dbReference type="NCBI Taxonomy" id="3020863"/>
    <lineage>
        <taxon>Bacteria</taxon>
        <taxon>Bacillati</taxon>
        <taxon>Bacillota</taxon>
        <taxon>Bacilli</taxon>
        <taxon>Bacillales</taxon>
        <taxon>Paenibacillaceae</taxon>
        <taxon>Paenibacillus</taxon>
    </lineage>
</organism>
<proteinExistence type="predicted"/>
<gene>
    <name evidence="2" type="ORF">FPZ44_04870</name>
</gene>
<name>A0A559IXW5_9BACL</name>
<accession>A0A559IXW5</accession>
<dbReference type="Gene3D" id="3.30.70.2050">
    <property type="match status" value="1"/>
</dbReference>
<feature type="region of interest" description="Disordered" evidence="1">
    <location>
        <begin position="166"/>
        <end position="208"/>
    </location>
</feature>
<dbReference type="AlphaFoldDB" id="A0A559IXW5"/>
<protein>
    <recommendedName>
        <fullName evidence="4">Copper chaperone NosL</fullName>
    </recommendedName>
</protein>
<dbReference type="PROSITE" id="PS51257">
    <property type="entry name" value="PROKAR_LIPOPROTEIN"/>
    <property type="match status" value="1"/>
</dbReference>
<dbReference type="SUPFAM" id="SSF160387">
    <property type="entry name" value="NosL/MerB-like"/>
    <property type="match status" value="1"/>
</dbReference>
<dbReference type="Pfam" id="PF05573">
    <property type="entry name" value="NosL"/>
    <property type="match status" value="1"/>
</dbReference>
<comment type="caution">
    <text evidence="2">The sequence shown here is derived from an EMBL/GenBank/DDBJ whole genome shotgun (WGS) entry which is preliminary data.</text>
</comment>
<dbReference type="OrthoDB" id="9792749at2"/>
<dbReference type="Proteomes" id="UP000318102">
    <property type="component" value="Unassembled WGS sequence"/>
</dbReference>
<evidence type="ECO:0008006" key="4">
    <source>
        <dbReference type="Google" id="ProtNLM"/>
    </source>
</evidence>
<evidence type="ECO:0000256" key="1">
    <source>
        <dbReference type="SAM" id="MobiDB-lite"/>
    </source>
</evidence>